<evidence type="ECO:0000313" key="1">
    <source>
        <dbReference type="EMBL" id="GAN97608.1"/>
    </source>
</evidence>
<reference evidence="1 2" key="1">
    <citation type="submission" date="2012-11" db="EMBL/GenBank/DDBJ databases">
        <title>Whole genome sequence of Gluconacetobacter europaeus NBRC3261.</title>
        <authorList>
            <person name="Azuma Y."/>
            <person name="Higashiura N."/>
            <person name="Hirakawa H."/>
            <person name="Matsushita K."/>
        </authorList>
    </citation>
    <scope>NUCLEOTIDE SEQUENCE [LARGE SCALE GENOMIC DNA]</scope>
    <source>
        <strain evidence="1 2">NBRC 3261</strain>
    </source>
</reference>
<protein>
    <submittedName>
        <fullName evidence="1">Uncharacterized protein</fullName>
    </submittedName>
</protein>
<proteinExistence type="predicted"/>
<dbReference type="Proteomes" id="UP000032675">
    <property type="component" value="Unassembled WGS sequence"/>
</dbReference>
<dbReference type="AlphaFoldDB" id="A0A0D6Q2S6"/>
<gene>
    <name evidence="1" type="ORF">Geu3261_0215_011</name>
</gene>
<dbReference type="EMBL" id="BANI01000184">
    <property type="protein sequence ID" value="GAN97608.1"/>
    <property type="molecule type" value="Genomic_DNA"/>
</dbReference>
<name>A0A0D6Q2S6_KOMEU</name>
<evidence type="ECO:0000313" key="2">
    <source>
        <dbReference type="Proteomes" id="UP000032675"/>
    </source>
</evidence>
<sequence length="65" mass="7436">MAERTGSLPRTECQSVIPVFIHFEISVIGHDYAVYFTTHEAQDGDSFCRCFYCHFFFGNNILPGI</sequence>
<accession>A0A0D6Q2S6</accession>
<organism evidence="1 2">
    <name type="scientific">Komagataeibacter europaeus NBRC 3261</name>
    <dbReference type="NCBI Taxonomy" id="1234669"/>
    <lineage>
        <taxon>Bacteria</taxon>
        <taxon>Pseudomonadati</taxon>
        <taxon>Pseudomonadota</taxon>
        <taxon>Alphaproteobacteria</taxon>
        <taxon>Acetobacterales</taxon>
        <taxon>Acetobacteraceae</taxon>
        <taxon>Komagataeibacter</taxon>
    </lineage>
</organism>
<comment type="caution">
    <text evidence="1">The sequence shown here is derived from an EMBL/GenBank/DDBJ whole genome shotgun (WGS) entry which is preliminary data.</text>
</comment>